<name>A0A834TH97_9FABA</name>
<dbReference type="Pfam" id="PF14392">
    <property type="entry name" value="zf-CCHC_4"/>
    <property type="match status" value="1"/>
</dbReference>
<dbReference type="PANTHER" id="PTHR31286">
    <property type="entry name" value="GLYCINE-RICH CELL WALL STRUCTURAL PROTEIN 1.8-LIKE"/>
    <property type="match status" value="1"/>
</dbReference>
<proteinExistence type="predicted"/>
<dbReference type="InterPro" id="IPR040256">
    <property type="entry name" value="At4g02000-like"/>
</dbReference>
<feature type="region of interest" description="Disordered" evidence="2">
    <location>
        <begin position="1"/>
        <end position="26"/>
    </location>
</feature>
<dbReference type="GO" id="GO:0003676">
    <property type="term" value="F:nucleic acid binding"/>
    <property type="evidence" value="ECO:0007669"/>
    <property type="project" value="InterPro"/>
</dbReference>
<accession>A0A834TH97</accession>
<keyword evidence="5" id="KW-1185">Reference proteome</keyword>
<evidence type="ECO:0000259" key="3">
    <source>
        <dbReference type="PROSITE" id="PS50158"/>
    </source>
</evidence>
<dbReference type="PANTHER" id="PTHR31286:SF178">
    <property type="entry name" value="DUF4283 DOMAIN-CONTAINING PROTEIN"/>
    <property type="match status" value="1"/>
</dbReference>
<feature type="domain" description="CCHC-type" evidence="3">
    <location>
        <begin position="179"/>
        <end position="192"/>
    </location>
</feature>
<keyword evidence="1" id="KW-0479">Metal-binding</keyword>
<organism evidence="4 5">
    <name type="scientific">Senna tora</name>
    <dbReference type="NCBI Taxonomy" id="362788"/>
    <lineage>
        <taxon>Eukaryota</taxon>
        <taxon>Viridiplantae</taxon>
        <taxon>Streptophyta</taxon>
        <taxon>Embryophyta</taxon>
        <taxon>Tracheophyta</taxon>
        <taxon>Spermatophyta</taxon>
        <taxon>Magnoliopsida</taxon>
        <taxon>eudicotyledons</taxon>
        <taxon>Gunneridae</taxon>
        <taxon>Pentapetalae</taxon>
        <taxon>rosids</taxon>
        <taxon>fabids</taxon>
        <taxon>Fabales</taxon>
        <taxon>Fabaceae</taxon>
        <taxon>Caesalpinioideae</taxon>
        <taxon>Cassia clade</taxon>
        <taxon>Senna</taxon>
    </lineage>
</organism>
<evidence type="ECO:0000256" key="2">
    <source>
        <dbReference type="SAM" id="MobiDB-lite"/>
    </source>
</evidence>
<evidence type="ECO:0000256" key="1">
    <source>
        <dbReference type="PROSITE-ProRule" id="PRU00047"/>
    </source>
</evidence>
<dbReference type="GO" id="GO:0008270">
    <property type="term" value="F:zinc ion binding"/>
    <property type="evidence" value="ECO:0007669"/>
    <property type="project" value="UniProtKB-KW"/>
</dbReference>
<reference evidence="4" key="1">
    <citation type="submission" date="2020-09" db="EMBL/GenBank/DDBJ databases">
        <title>Genome-Enabled Discovery of Anthraquinone Biosynthesis in Senna tora.</title>
        <authorList>
            <person name="Kang S.-H."/>
            <person name="Pandey R.P."/>
            <person name="Lee C.-M."/>
            <person name="Sim J.-S."/>
            <person name="Jeong J.-T."/>
            <person name="Choi B.-S."/>
            <person name="Jung M."/>
            <person name="Ginzburg D."/>
            <person name="Zhao K."/>
            <person name="Won S.Y."/>
            <person name="Oh T.-J."/>
            <person name="Yu Y."/>
            <person name="Kim N.-H."/>
            <person name="Lee O.R."/>
            <person name="Lee T.-H."/>
            <person name="Bashyal P."/>
            <person name="Kim T.-S."/>
            <person name="Lee W.-H."/>
            <person name="Kawkins C."/>
            <person name="Kim C.-K."/>
            <person name="Kim J.S."/>
            <person name="Ahn B.O."/>
            <person name="Rhee S.Y."/>
            <person name="Sohng J.K."/>
        </authorList>
    </citation>
    <scope>NUCLEOTIDE SEQUENCE</scope>
    <source>
        <tissue evidence="4">Leaf</tissue>
    </source>
</reference>
<protein>
    <submittedName>
        <fullName evidence="4">TMV resistance protein N-like</fullName>
    </submittedName>
</protein>
<dbReference type="Proteomes" id="UP000634136">
    <property type="component" value="Unassembled WGS sequence"/>
</dbReference>
<dbReference type="PROSITE" id="PS50158">
    <property type="entry name" value="ZF_CCHC"/>
    <property type="match status" value="1"/>
</dbReference>
<feature type="region of interest" description="Disordered" evidence="2">
    <location>
        <begin position="464"/>
        <end position="485"/>
    </location>
</feature>
<dbReference type="InterPro" id="IPR001878">
    <property type="entry name" value="Znf_CCHC"/>
</dbReference>
<sequence length="485" mass="53745">MEVDGEAGDSGGDPNVDGRGDGEEDLALNWKGSSAEESNARALVGLLMTSKAANKNTTISMMKKDWNLKEEVSIFEIKKWSSLRILKEIEFSFSPFWIQFHDLPLEGFSRENVRRMGSKLGEVIIFEDLVVNGRLIRSFARARILIDLREPLSTDFWVPRPGLPRIWISVKYETLHQFCFYCGRIGHEVKNCEVVGEVRDGSFVDYMFGDWLGWKVEAERVNVPRREEYGRDKVREGSSGRGFVGSNDFNRKEKEVVGGYSRRFAEVSSRSKGPEAKSDPVQRSVDKMEEEGLTNVGIGEGLSKVDLRSEVGFKIQEMVGDFAKSLCSPSGYIVEVPSDGDSNEGGALFPVTSPGGLLDVMMGLGNVNLKRPANEIDSPPDKKKGKWVEKMISSKASISIFMEEDLNLENGDFKIWKGGSKKGKKKARVKLKVGVDEGLVEVPVVSNEMFPADWFRFGVNVKSEGEGSCSAEDSGGWPSTATQGS</sequence>
<dbReference type="OrthoDB" id="1434627at2759"/>
<gene>
    <name evidence="4" type="ORF">G2W53_026586</name>
</gene>
<keyword evidence="1" id="KW-0862">Zinc</keyword>
<dbReference type="EMBL" id="JAAIUW010000008">
    <property type="protein sequence ID" value="KAF7821131.1"/>
    <property type="molecule type" value="Genomic_DNA"/>
</dbReference>
<evidence type="ECO:0000313" key="5">
    <source>
        <dbReference type="Proteomes" id="UP000634136"/>
    </source>
</evidence>
<comment type="caution">
    <text evidence="4">The sequence shown here is derived from an EMBL/GenBank/DDBJ whole genome shotgun (WGS) entry which is preliminary data.</text>
</comment>
<evidence type="ECO:0000313" key="4">
    <source>
        <dbReference type="EMBL" id="KAF7821131.1"/>
    </source>
</evidence>
<dbReference type="AlphaFoldDB" id="A0A834TH97"/>
<dbReference type="InterPro" id="IPR025836">
    <property type="entry name" value="Zn_knuckle_CX2CX4HX4C"/>
</dbReference>
<keyword evidence="1" id="KW-0863">Zinc-finger</keyword>